<dbReference type="EC" id="2.3.1.274" evidence="8 10"/>
<keyword evidence="6 10" id="KW-0594">Phospholipid biosynthesis</keyword>
<evidence type="ECO:0000256" key="2">
    <source>
        <dbReference type="ARBA" id="ARBA00022490"/>
    </source>
</evidence>
<dbReference type="PANTHER" id="PTHR30100">
    <property type="entry name" value="FATTY ACID/PHOSPHOLIPID SYNTHESIS PROTEIN PLSX"/>
    <property type="match status" value="1"/>
</dbReference>
<evidence type="ECO:0000256" key="8">
    <source>
        <dbReference type="ARBA" id="ARBA00024069"/>
    </source>
</evidence>
<comment type="subcellular location">
    <subcellularLocation>
        <location evidence="10">Cytoplasm</location>
    </subcellularLocation>
    <text evidence="10">Associated with the membrane possibly through PlsY.</text>
</comment>
<proteinExistence type="inferred from homology"/>
<dbReference type="RefSeq" id="WP_126160049.1">
    <property type="nucleotide sequence ID" value="NZ_RQXW01000027.1"/>
</dbReference>
<keyword evidence="3 10" id="KW-0444">Lipid biosynthesis</keyword>
<keyword evidence="2 10" id="KW-0963">Cytoplasm</keyword>
<comment type="catalytic activity">
    <reaction evidence="1 10">
        <text>a fatty acyl-[ACP] + phosphate = an acyl phosphate + holo-[ACP]</text>
        <dbReference type="Rhea" id="RHEA:42292"/>
        <dbReference type="Rhea" id="RHEA-COMP:9685"/>
        <dbReference type="Rhea" id="RHEA-COMP:14125"/>
        <dbReference type="ChEBI" id="CHEBI:43474"/>
        <dbReference type="ChEBI" id="CHEBI:59918"/>
        <dbReference type="ChEBI" id="CHEBI:64479"/>
        <dbReference type="ChEBI" id="CHEBI:138651"/>
        <dbReference type="EC" id="2.3.1.274"/>
    </reaction>
</comment>
<evidence type="ECO:0000256" key="9">
    <source>
        <dbReference type="ARBA" id="ARBA00046608"/>
    </source>
</evidence>
<evidence type="ECO:0000256" key="7">
    <source>
        <dbReference type="ARBA" id="ARBA00023264"/>
    </source>
</evidence>
<keyword evidence="12" id="KW-1185">Reference proteome</keyword>
<dbReference type="UniPathway" id="UPA00085"/>
<comment type="similarity">
    <text evidence="10">Belongs to the PlsX family.</text>
</comment>
<keyword evidence="4 10" id="KW-0808">Transferase</keyword>
<comment type="function">
    <text evidence="10">Catalyzes the reversible formation of acyl-phosphate (acyl-PO(4)) from acyl-[acyl-carrier-protein] (acyl-ACP). This enzyme utilizes acyl-ACP as fatty acyl donor, but not acyl-CoA.</text>
</comment>
<evidence type="ECO:0000256" key="6">
    <source>
        <dbReference type="ARBA" id="ARBA00023209"/>
    </source>
</evidence>
<evidence type="ECO:0000313" key="11">
    <source>
        <dbReference type="EMBL" id="RTE64312.1"/>
    </source>
</evidence>
<reference evidence="11 12" key="1">
    <citation type="submission" date="2018-11" db="EMBL/GenBank/DDBJ databases">
        <title>The draft genome sequence of Amphritea opalescens ANRC-JH13T.</title>
        <authorList>
            <person name="Fang Z."/>
            <person name="Zhang Y."/>
            <person name="Han X."/>
        </authorList>
    </citation>
    <scope>NUCLEOTIDE SEQUENCE [LARGE SCALE GENOMIC DNA]</scope>
    <source>
        <strain evidence="11 12">ANRC-JH13</strain>
    </source>
</reference>
<dbReference type="InterPro" id="IPR003664">
    <property type="entry name" value="FA_synthesis"/>
</dbReference>
<dbReference type="Gene3D" id="3.40.718.10">
    <property type="entry name" value="Isopropylmalate Dehydrogenase"/>
    <property type="match status" value="1"/>
</dbReference>
<keyword evidence="11" id="KW-0012">Acyltransferase</keyword>
<dbReference type="InterPro" id="IPR012281">
    <property type="entry name" value="Phospholipid_synth_PlsX-like"/>
</dbReference>
<dbReference type="GO" id="GO:0006633">
    <property type="term" value="P:fatty acid biosynthetic process"/>
    <property type="evidence" value="ECO:0007669"/>
    <property type="project" value="UniProtKB-UniRule"/>
</dbReference>
<dbReference type="OrthoDB" id="9806408at2"/>
<sequence>MSDSICIAVDAMGGDFGPRVVIPASVDALARHSRLTLQLVGQQDILTPLLQQSLAKHSDKALSSRISIINAEKVIGCDERPSYALRKRRDTSMYRAIVQVAEGQAQACVSAGNTGALMALGRFTLKMLPGIDRPAIITAIPSEGGVSYMLDLGANVDCSAEHLLQFAIMGSVMTSAVEGIAEPRVGLLNVGAEEIKGNEQVKLASRLIREHGGLNYQGFIEGGDIFTDKVDVVVCDGFVGNIALKSSEGVARLMARQLQRSFSRSPWRKLMAWMVSPILNELQAHIDPARRNGASLLGLQGIVVKSHGSANRECFGYAIDQAVAEVIMDVPGSINRQLESHIADV</sequence>
<evidence type="ECO:0000256" key="4">
    <source>
        <dbReference type="ARBA" id="ARBA00022679"/>
    </source>
</evidence>
<dbReference type="NCBIfam" id="TIGR00182">
    <property type="entry name" value="plsX"/>
    <property type="match status" value="1"/>
</dbReference>
<dbReference type="SUPFAM" id="SSF53659">
    <property type="entry name" value="Isocitrate/Isopropylmalate dehydrogenase-like"/>
    <property type="match status" value="1"/>
</dbReference>
<organism evidence="11 12">
    <name type="scientific">Amphritea opalescens</name>
    <dbReference type="NCBI Taxonomy" id="2490544"/>
    <lineage>
        <taxon>Bacteria</taxon>
        <taxon>Pseudomonadati</taxon>
        <taxon>Pseudomonadota</taxon>
        <taxon>Gammaproteobacteria</taxon>
        <taxon>Oceanospirillales</taxon>
        <taxon>Oceanospirillaceae</taxon>
        <taxon>Amphritea</taxon>
    </lineage>
</organism>
<evidence type="ECO:0000256" key="1">
    <source>
        <dbReference type="ARBA" id="ARBA00001232"/>
    </source>
</evidence>
<evidence type="ECO:0000313" key="12">
    <source>
        <dbReference type="Proteomes" id="UP000283087"/>
    </source>
</evidence>
<evidence type="ECO:0000256" key="5">
    <source>
        <dbReference type="ARBA" id="ARBA00023098"/>
    </source>
</evidence>
<dbReference type="HAMAP" id="MF_00019">
    <property type="entry name" value="PlsX"/>
    <property type="match status" value="1"/>
</dbReference>
<protein>
    <recommendedName>
        <fullName evidence="8 10">Phosphate acyltransferase</fullName>
        <ecNumber evidence="8 10">2.3.1.274</ecNumber>
    </recommendedName>
    <alternativeName>
        <fullName evidence="10">Acyl-ACP phosphotransacylase</fullName>
    </alternativeName>
    <alternativeName>
        <fullName evidence="10">Acyl-[acyl-carrier-protein]--phosphate acyltransferase</fullName>
    </alternativeName>
    <alternativeName>
        <fullName evidence="10">Phosphate-acyl-ACP acyltransferase</fullName>
    </alternativeName>
</protein>
<dbReference type="Pfam" id="PF02504">
    <property type="entry name" value="FA_synthesis"/>
    <property type="match status" value="1"/>
</dbReference>
<keyword evidence="5 10" id="KW-0443">Lipid metabolism</keyword>
<dbReference type="PIRSF" id="PIRSF002465">
    <property type="entry name" value="Phsphlp_syn_PlsX"/>
    <property type="match status" value="1"/>
</dbReference>
<evidence type="ECO:0000256" key="10">
    <source>
        <dbReference type="HAMAP-Rule" id="MF_00019"/>
    </source>
</evidence>
<dbReference type="GO" id="GO:0005737">
    <property type="term" value="C:cytoplasm"/>
    <property type="evidence" value="ECO:0007669"/>
    <property type="project" value="UniProtKB-SubCell"/>
</dbReference>
<keyword evidence="7 10" id="KW-1208">Phospholipid metabolism</keyword>
<dbReference type="PANTHER" id="PTHR30100:SF1">
    <property type="entry name" value="PHOSPHATE ACYLTRANSFERASE"/>
    <property type="match status" value="1"/>
</dbReference>
<evidence type="ECO:0000256" key="3">
    <source>
        <dbReference type="ARBA" id="ARBA00022516"/>
    </source>
</evidence>
<name>A0A430KLH9_9GAMM</name>
<dbReference type="AlphaFoldDB" id="A0A430KLH9"/>
<gene>
    <name evidence="10 11" type="primary">plsX</name>
    <name evidence="11" type="ORF">EH243_18005</name>
</gene>
<comment type="caution">
    <text evidence="11">The sequence shown here is derived from an EMBL/GenBank/DDBJ whole genome shotgun (WGS) entry which is preliminary data.</text>
</comment>
<accession>A0A430KLH9</accession>
<dbReference type="GO" id="GO:0043811">
    <property type="term" value="F:phosphate:acyl-[acyl carrier protein] acyltransferase activity"/>
    <property type="evidence" value="ECO:0007669"/>
    <property type="project" value="UniProtKB-UniRule"/>
</dbReference>
<comment type="pathway">
    <text evidence="10">Lipid metabolism; phospholipid metabolism.</text>
</comment>
<dbReference type="Proteomes" id="UP000283087">
    <property type="component" value="Unassembled WGS sequence"/>
</dbReference>
<dbReference type="GO" id="GO:0008654">
    <property type="term" value="P:phospholipid biosynthetic process"/>
    <property type="evidence" value="ECO:0007669"/>
    <property type="project" value="UniProtKB-KW"/>
</dbReference>
<dbReference type="EMBL" id="RQXW01000027">
    <property type="protein sequence ID" value="RTE64312.1"/>
    <property type="molecule type" value="Genomic_DNA"/>
</dbReference>
<comment type="subunit">
    <text evidence="9 10">Homodimer. Probably interacts with PlsY.</text>
</comment>